<protein>
    <submittedName>
        <fullName evidence="1">Uncharacterized protein</fullName>
    </submittedName>
</protein>
<dbReference type="OrthoDB" id="5428508at2759"/>
<name>A0A9P8I2J8_9PEZI</name>
<evidence type="ECO:0000313" key="1">
    <source>
        <dbReference type="EMBL" id="KAH0537228.1"/>
    </source>
</evidence>
<dbReference type="Proteomes" id="UP000698800">
    <property type="component" value="Unassembled WGS sequence"/>
</dbReference>
<proteinExistence type="predicted"/>
<dbReference type="EMBL" id="JAGHQL010000156">
    <property type="protein sequence ID" value="KAH0537228.1"/>
    <property type="molecule type" value="Genomic_DNA"/>
</dbReference>
<evidence type="ECO:0000313" key="2">
    <source>
        <dbReference type="Proteomes" id="UP000698800"/>
    </source>
</evidence>
<sequence>MAKSLTSMGEYSGQGGVKEMAMLQRVRQVELLLGTTVTKTPPGNLQAESSRLSDFLANLTALGKVPRRATKACDYVASVWVDCPGYILPKDFKARGLPNLLEDAIRQLENNHGVSVQVNCMGLFGSLLWRPSKFLGKKRILAIDEIYSVIIDGGWPVPLATGGTIPLHIVSPHSIPLSRSATRYSNLFNSRSSIQVSEALRTVKNWPNSIIIKVSSAYDKLGASWSANEVTSPDFSMKFLGTLIFREGGERGLGQPAAGALWNGHPEVDHYRATYQMVTMALGLDFQECQNRGLELMVSSLDPPCIGLMKIGLIEQNIENTLTICTESPNSAHLSPEDKKKYGRNLIEGIKRGESPFARVEIAGCWVPLVDLSRIEPGAFIDASCREGVLTDLI</sequence>
<gene>
    <name evidence="1" type="ORF">FGG08_005970</name>
</gene>
<comment type="caution">
    <text evidence="1">The sequence shown here is derived from an EMBL/GenBank/DDBJ whole genome shotgun (WGS) entry which is preliminary data.</text>
</comment>
<organism evidence="1 2">
    <name type="scientific">Glutinoglossum americanum</name>
    <dbReference type="NCBI Taxonomy" id="1670608"/>
    <lineage>
        <taxon>Eukaryota</taxon>
        <taxon>Fungi</taxon>
        <taxon>Dikarya</taxon>
        <taxon>Ascomycota</taxon>
        <taxon>Pezizomycotina</taxon>
        <taxon>Geoglossomycetes</taxon>
        <taxon>Geoglossales</taxon>
        <taxon>Geoglossaceae</taxon>
        <taxon>Glutinoglossum</taxon>
    </lineage>
</organism>
<reference evidence="1" key="1">
    <citation type="submission" date="2021-03" db="EMBL/GenBank/DDBJ databases">
        <title>Comparative genomics and phylogenomic investigation of the class Geoglossomycetes provide insights into ecological specialization and systematics.</title>
        <authorList>
            <person name="Melie T."/>
            <person name="Pirro S."/>
            <person name="Miller A.N."/>
            <person name="Quandt A."/>
        </authorList>
    </citation>
    <scope>NUCLEOTIDE SEQUENCE</scope>
    <source>
        <strain evidence="1">GBOQ0MN5Z8</strain>
    </source>
</reference>
<dbReference type="AlphaFoldDB" id="A0A9P8I2J8"/>
<keyword evidence="2" id="KW-1185">Reference proteome</keyword>
<accession>A0A9P8I2J8</accession>